<dbReference type="Pfam" id="PF25275">
    <property type="entry name" value="Golvesin_C"/>
    <property type="match status" value="1"/>
</dbReference>
<dbReference type="Proteomes" id="UP001611075">
    <property type="component" value="Unassembled WGS sequence"/>
</dbReference>
<dbReference type="SMART" id="SM00646">
    <property type="entry name" value="Ami_3"/>
    <property type="match status" value="1"/>
</dbReference>
<dbReference type="SUPFAM" id="SSF53187">
    <property type="entry name" value="Zn-dependent exopeptidases"/>
    <property type="match status" value="1"/>
</dbReference>
<evidence type="ECO:0000313" key="4">
    <source>
        <dbReference type="EMBL" id="MFI0793214.1"/>
    </source>
</evidence>
<dbReference type="EC" id="3.5.1.28" evidence="4"/>
<dbReference type="InterPro" id="IPR050695">
    <property type="entry name" value="N-acetylmuramoyl_amidase_3"/>
</dbReference>
<sequence length="357" mass="37611">MSSFGNSAVRRRTLLATAAGVLAAPLLAGRAQAALPRVYIDPGHGGTDSGAVGNGLQEKNLTLAISLQVRDILLANYSVDVRMSRTTDLTRSLAYRTDDANAWGANIFVSVHINSGGGTGFESYRYPSGGSGDLSLHNALHPRIVSGMRSIGSVTDRGQKTANFHVLRESAMPAVLTENLFIDSVADTNLLKRADFITAVARAHAQGIAAHLGLSTTPPPTSFSTIVDNTTAGRFTASANWSTSAYSAQRYGADYRFANPVLESDAAWFMVNIPAAGNHRVDVWYPAVAGYNTATPHVVVTASGTQTVNVDQSTGGGAWRSIGTFNLAAGDRNLVGVSRWTNAAGYVIADAVRVTRV</sequence>
<dbReference type="PANTHER" id="PTHR30404:SF0">
    <property type="entry name" value="N-ACETYLMURAMOYL-L-ALANINE AMIDASE AMIC"/>
    <property type="match status" value="1"/>
</dbReference>
<keyword evidence="1 4" id="KW-0378">Hydrolase</keyword>
<keyword evidence="5" id="KW-1185">Reference proteome</keyword>
<evidence type="ECO:0000256" key="2">
    <source>
        <dbReference type="SAM" id="SignalP"/>
    </source>
</evidence>
<dbReference type="Gene3D" id="2.60.120.260">
    <property type="entry name" value="Galactose-binding domain-like"/>
    <property type="match status" value="1"/>
</dbReference>
<feature type="signal peptide" evidence="2">
    <location>
        <begin position="1"/>
        <end position="33"/>
    </location>
</feature>
<dbReference type="InterPro" id="IPR006311">
    <property type="entry name" value="TAT_signal"/>
</dbReference>
<keyword evidence="2" id="KW-0732">Signal</keyword>
<protein>
    <submittedName>
        <fullName evidence="4">N-acetylmuramoyl-L-alanine amidase</fullName>
        <ecNumber evidence="4">3.5.1.28</ecNumber>
    </submittedName>
</protein>
<comment type="caution">
    <text evidence="4">The sequence shown here is derived from an EMBL/GenBank/DDBJ whole genome shotgun (WGS) entry which is preliminary data.</text>
</comment>
<dbReference type="CDD" id="cd02696">
    <property type="entry name" value="MurNAc-LAA"/>
    <property type="match status" value="1"/>
</dbReference>
<dbReference type="Pfam" id="PF01520">
    <property type="entry name" value="Amidase_3"/>
    <property type="match status" value="1"/>
</dbReference>
<name>A0ABW7SHQ4_9ACTN</name>
<evidence type="ECO:0000313" key="5">
    <source>
        <dbReference type="Proteomes" id="UP001611075"/>
    </source>
</evidence>
<dbReference type="Gene3D" id="3.40.630.40">
    <property type="entry name" value="Zn-dependent exopeptidases"/>
    <property type="match status" value="1"/>
</dbReference>
<evidence type="ECO:0000259" key="3">
    <source>
        <dbReference type="SMART" id="SM00646"/>
    </source>
</evidence>
<feature type="domain" description="MurNAc-LAA" evidence="3">
    <location>
        <begin position="97"/>
        <end position="209"/>
    </location>
</feature>
<dbReference type="GO" id="GO:0008745">
    <property type="term" value="F:N-acetylmuramoyl-L-alanine amidase activity"/>
    <property type="evidence" value="ECO:0007669"/>
    <property type="project" value="UniProtKB-EC"/>
</dbReference>
<accession>A0ABW7SHQ4</accession>
<gene>
    <name evidence="4" type="ORF">ACH4OY_11005</name>
</gene>
<dbReference type="PROSITE" id="PS51318">
    <property type="entry name" value="TAT"/>
    <property type="match status" value="1"/>
</dbReference>
<proteinExistence type="predicted"/>
<evidence type="ECO:0000256" key="1">
    <source>
        <dbReference type="ARBA" id="ARBA00022801"/>
    </source>
</evidence>
<dbReference type="InterPro" id="IPR002508">
    <property type="entry name" value="MurNAc-LAA_cat"/>
</dbReference>
<feature type="chain" id="PRO_5045891771" evidence="2">
    <location>
        <begin position="34"/>
        <end position="357"/>
    </location>
</feature>
<dbReference type="CDD" id="cd14488">
    <property type="entry name" value="CBM6-CBM35-CBM36_like_2"/>
    <property type="match status" value="1"/>
</dbReference>
<dbReference type="InterPro" id="IPR033803">
    <property type="entry name" value="CBD-like_Golvesin-Xly"/>
</dbReference>
<reference evidence="4 5" key="1">
    <citation type="submission" date="2024-10" db="EMBL/GenBank/DDBJ databases">
        <title>The Natural Products Discovery Center: Release of the First 8490 Sequenced Strains for Exploring Actinobacteria Biosynthetic Diversity.</title>
        <authorList>
            <person name="Kalkreuter E."/>
            <person name="Kautsar S.A."/>
            <person name="Yang D."/>
            <person name="Bader C.D."/>
            <person name="Teijaro C.N."/>
            <person name="Fluegel L."/>
            <person name="Davis C.M."/>
            <person name="Simpson J.R."/>
            <person name="Lauterbach L."/>
            <person name="Steele A.D."/>
            <person name="Gui C."/>
            <person name="Meng S."/>
            <person name="Li G."/>
            <person name="Viehrig K."/>
            <person name="Ye F."/>
            <person name="Su P."/>
            <person name="Kiefer A.F."/>
            <person name="Nichols A."/>
            <person name="Cepeda A.J."/>
            <person name="Yan W."/>
            <person name="Fan B."/>
            <person name="Jiang Y."/>
            <person name="Adhikari A."/>
            <person name="Zheng C.-J."/>
            <person name="Schuster L."/>
            <person name="Cowan T.M."/>
            <person name="Smanski M.J."/>
            <person name="Chevrette M.G."/>
            <person name="De Carvalho L.P.S."/>
            <person name="Shen B."/>
        </authorList>
    </citation>
    <scope>NUCLEOTIDE SEQUENCE [LARGE SCALE GENOMIC DNA]</scope>
    <source>
        <strain evidence="4 5">NPDC021253</strain>
    </source>
</reference>
<dbReference type="RefSeq" id="WP_396678442.1">
    <property type="nucleotide sequence ID" value="NZ_JBIRPU010000005.1"/>
</dbReference>
<dbReference type="PANTHER" id="PTHR30404">
    <property type="entry name" value="N-ACETYLMURAMOYL-L-ALANINE AMIDASE"/>
    <property type="match status" value="1"/>
</dbReference>
<dbReference type="EMBL" id="JBIRPU010000005">
    <property type="protein sequence ID" value="MFI0793214.1"/>
    <property type="molecule type" value="Genomic_DNA"/>
</dbReference>
<organism evidence="4 5">
    <name type="scientific">Micromonospora rubida</name>
    <dbReference type="NCBI Taxonomy" id="2697657"/>
    <lineage>
        <taxon>Bacteria</taxon>
        <taxon>Bacillati</taxon>
        <taxon>Actinomycetota</taxon>
        <taxon>Actinomycetes</taxon>
        <taxon>Micromonosporales</taxon>
        <taxon>Micromonosporaceae</taxon>
        <taxon>Micromonospora</taxon>
    </lineage>
</organism>